<proteinExistence type="predicted"/>
<sequence>MTLTRPGPPGPEQAAAPSCAGMPPLGDGPRSADVVLRARWLEVLLGDPLRPPGPRGPAASAAGREAVAPSGALGAVLPGPADVRRLGAEGVVRVLRPLFRRGLGLGHAWAVRPLSGALAGAQAGAAGRQLGALLGPAALVGAAGGALHTTARLVDRLAARAPGAGRWQPVLAADFADLLACESLTAVALRAADLTAGGTPALTAAAGYVVPQLVGQVLDDLELVLSEAGLGPDRAERRALAELAADRVASGADPAAAADGRARLIRALPSLADPAGRAVRAGQEQGDLASREVFRLGQAGTAPTGTGAGALSTADVAAALPAAAARLAERTDDDPALAALIRVARRLAGEQRTLRLPYPAAGHTGPADAAARALADRQALLLLAAAVLGVGQEAGGFLGRPHWALLALTRVTRRLGAPLPEPSLDPAGDVWAELAGRTRQGIDCDVYGSELLWARTGTEAGTGTGAGTGAGAGAGAGGTAGAGRRRGGGGT</sequence>
<dbReference type="Proteomes" id="UP001500728">
    <property type="component" value="Unassembled WGS sequence"/>
</dbReference>
<feature type="region of interest" description="Disordered" evidence="1">
    <location>
        <begin position="464"/>
        <end position="491"/>
    </location>
</feature>
<dbReference type="RefSeq" id="WP_346152738.1">
    <property type="nucleotide sequence ID" value="NZ_BAAAUW010000014.1"/>
</dbReference>
<protein>
    <submittedName>
        <fullName evidence="2">Uncharacterized protein</fullName>
    </submittedName>
</protein>
<feature type="compositionally biased region" description="Gly residues" evidence="1">
    <location>
        <begin position="464"/>
        <end position="481"/>
    </location>
</feature>
<evidence type="ECO:0000313" key="3">
    <source>
        <dbReference type="Proteomes" id="UP001500728"/>
    </source>
</evidence>
<reference evidence="3" key="1">
    <citation type="journal article" date="2019" name="Int. J. Syst. Evol. Microbiol.">
        <title>The Global Catalogue of Microorganisms (GCM) 10K type strain sequencing project: providing services to taxonomists for standard genome sequencing and annotation.</title>
        <authorList>
            <consortium name="The Broad Institute Genomics Platform"/>
            <consortium name="The Broad Institute Genome Sequencing Center for Infectious Disease"/>
            <person name="Wu L."/>
            <person name="Ma J."/>
        </authorList>
    </citation>
    <scope>NUCLEOTIDE SEQUENCE [LARGE SCALE GENOMIC DNA]</scope>
    <source>
        <strain evidence="3">JCM 9381</strain>
    </source>
</reference>
<keyword evidence="3" id="KW-1185">Reference proteome</keyword>
<accession>A0ABP6QXJ7</accession>
<evidence type="ECO:0000313" key="2">
    <source>
        <dbReference type="EMBL" id="GAA3264419.1"/>
    </source>
</evidence>
<name>A0ABP6QXJ7_9ACTN</name>
<evidence type="ECO:0000256" key="1">
    <source>
        <dbReference type="SAM" id="MobiDB-lite"/>
    </source>
</evidence>
<dbReference type="EMBL" id="BAAAUW010000014">
    <property type="protein sequence ID" value="GAA3264419.1"/>
    <property type="molecule type" value="Genomic_DNA"/>
</dbReference>
<comment type="caution">
    <text evidence="2">The sequence shown here is derived from an EMBL/GenBank/DDBJ whole genome shotgun (WGS) entry which is preliminary data.</text>
</comment>
<feature type="compositionally biased region" description="Pro residues" evidence="1">
    <location>
        <begin position="1"/>
        <end position="11"/>
    </location>
</feature>
<organism evidence="2 3">
    <name type="scientific">Streptomyces labedae</name>
    <dbReference type="NCBI Taxonomy" id="285569"/>
    <lineage>
        <taxon>Bacteria</taxon>
        <taxon>Bacillati</taxon>
        <taxon>Actinomycetota</taxon>
        <taxon>Actinomycetes</taxon>
        <taxon>Kitasatosporales</taxon>
        <taxon>Streptomycetaceae</taxon>
        <taxon>Streptomyces</taxon>
    </lineage>
</organism>
<gene>
    <name evidence="2" type="ORF">GCM10010469_34060</name>
</gene>
<feature type="region of interest" description="Disordered" evidence="1">
    <location>
        <begin position="1"/>
        <end position="28"/>
    </location>
</feature>